<dbReference type="OMA" id="RNCKSIC"/>
<dbReference type="EMBL" id="CCKQ01017154">
    <property type="protein sequence ID" value="CDW89026.1"/>
    <property type="molecule type" value="Genomic_DNA"/>
</dbReference>
<keyword evidence="14" id="KW-1185">Reference proteome</keyword>
<dbReference type="InParanoid" id="A0A078B454"/>
<protein>
    <recommendedName>
        <fullName evidence="10">Palmitoyltransferase</fullName>
        <ecNumber evidence="10">2.3.1.225</ecNumber>
    </recommendedName>
</protein>
<evidence type="ECO:0000256" key="3">
    <source>
        <dbReference type="ARBA" id="ARBA00022692"/>
    </source>
</evidence>
<evidence type="ECO:0000256" key="1">
    <source>
        <dbReference type="ARBA" id="ARBA00004127"/>
    </source>
</evidence>
<evidence type="ECO:0000259" key="12">
    <source>
        <dbReference type="Pfam" id="PF01529"/>
    </source>
</evidence>
<dbReference type="GO" id="GO:0019706">
    <property type="term" value="F:protein-cysteine S-palmitoyltransferase activity"/>
    <property type="evidence" value="ECO:0007669"/>
    <property type="project" value="UniProtKB-EC"/>
</dbReference>
<comment type="domain">
    <text evidence="10">The DHHC domain is required for palmitoyltransferase activity.</text>
</comment>
<organism evidence="13 14">
    <name type="scientific">Stylonychia lemnae</name>
    <name type="common">Ciliate</name>
    <dbReference type="NCBI Taxonomy" id="5949"/>
    <lineage>
        <taxon>Eukaryota</taxon>
        <taxon>Sar</taxon>
        <taxon>Alveolata</taxon>
        <taxon>Ciliophora</taxon>
        <taxon>Intramacronucleata</taxon>
        <taxon>Spirotrichea</taxon>
        <taxon>Stichotrichia</taxon>
        <taxon>Sporadotrichida</taxon>
        <taxon>Oxytrichidae</taxon>
        <taxon>Stylonychinae</taxon>
        <taxon>Stylonychia</taxon>
    </lineage>
</organism>
<dbReference type="OrthoDB" id="4096362at2759"/>
<evidence type="ECO:0000256" key="5">
    <source>
        <dbReference type="ARBA" id="ARBA00023136"/>
    </source>
</evidence>
<evidence type="ECO:0000256" key="4">
    <source>
        <dbReference type="ARBA" id="ARBA00022989"/>
    </source>
</evidence>
<feature type="region of interest" description="Disordered" evidence="11">
    <location>
        <begin position="144"/>
        <end position="165"/>
    </location>
</feature>
<feature type="domain" description="Palmitoyltransferase DHHC" evidence="12">
    <location>
        <begin position="226"/>
        <end position="320"/>
    </location>
</feature>
<feature type="transmembrane region" description="Helical" evidence="10">
    <location>
        <begin position="285"/>
        <end position="307"/>
    </location>
</feature>
<keyword evidence="7" id="KW-0449">Lipoprotein</keyword>
<evidence type="ECO:0000256" key="8">
    <source>
        <dbReference type="ARBA" id="ARBA00023315"/>
    </source>
</evidence>
<comment type="similarity">
    <text evidence="10">Belongs to the DHHC palmitoyltransferase family.</text>
</comment>
<dbReference type="PANTHER" id="PTHR22883:SF43">
    <property type="entry name" value="PALMITOYLTRANSFERASE APP"/>
    <property type="match status" value="1"/>
</dbReference>
<evidence type="ECO:0000256" key="6">
    <source>
        <dbReference type="ARBA" id="ARBA00023139"/>
    </source>
</evidence>
<evidence type="ECO:0000313" key="13">
    <source>
        <dbReference type="EMBL" id="CDW89026.1"/>
    </source>
</evidence>
<evidence type="ECO:0000256" key="10">
    <source>
        <dbReference type="RuleBase" id="RU079119"/>
    </source>
</evidence>
<dbReference type="AlphaFoldDB" id="A0A078B454"/>
<feature type="compositionally biased region" description="Low complexity" evidence="11">
    <location>
        <begin position="144"/>
        <end position="156"/>
    </location>
</feature>
<sequence>MSNQLKGKLIGKYKSICCGVGLASPDFPFALFTGLIILGPSIIHCVYTDPGIVPANTKDNKQGDRKASKEPYLLYPPRHQNQVIDEAHIQNNVQAYNQNQNSLTDHAIEQQASPIPNKNSSSRILQDKKDTNHIAIDIENNIQSNKENVENENQNQSPAKNTGGDKDELFENYVVVRGVEIVVNHCRSCNIIRPPRAFHCSRCNICVEVHGMILENICAQDFKSLLDHHCPWVGTCIGKRNHRYFVLFLQWTSFHAIFTFITGLISVLNDYHTTVQDFYINVPCWVIMIYGAFIAIMLLPFAAYHWWLIGTGKTTNEEVRGKYQKWGQNPFDFGCKRNCKSICQKYPSQIYSEQTIKSSDVVEYEYLRRPIPQILLDNDID</sequence>
<dbReference type="PANTHER" id="PTHR22883">
    <property type="entry name" value="ZINC FINGER DHHC DOMAIN CONTAINING PROTEIN"/>
    <property type="match status" value="1"/>
</dbReference>
<dbReference type="GO" id="GO:0006612">
    <property type="term" value="P:protein targeting to membrane"/>
    <property type="evidence" value="ECO:0007669"/>
    <property type="project" value="TreeGrafter"/>
</dbReference>
<proteinExistence type="inferred from homology"/>
<keyword evidence="2 10" id="KW-0808">Transferase</keyword>
<keyword evidence="8 10" id="KW-0012">Acyltransferase</keyword>
<dbReference type="PROSITE" id="PS50216">
    <property type="entry name" value="DHHC"/>
    <property type="match status" value="1"/>
</dbReference>
<dbReference type="GO" id="GO:0005794">
    <property type="term" value="C:Golgi apparatus"/>
    <property type="evidence" value="ECO:0007669"/>
    <property type="project" value="TreeGrafter"/>
</dbReference>
<evidence type="ECO:0000256" key="7">
    <source>
        <dbReference type="ARBA" id="ARBA00023288"/>
    </source>
</evidence>
<accession>A0A078B454</accession>
<keyword evidence="4 10" id="KW-1133">Transmembrane helix</keyword>
<dbReference type="Pfam" id="PF01529">
    <property type="entry name" value="DHHC"/>
    <property type="match status" value="1"/>
</dbReference>
<name>A0A078B454_STYLE</name>
<evidence type="ECO:0000313" key="14">
    <source>
        <dbReference type="Proteomes" id="UP000039865"/>
    </source>
</evidence>
<dbReference type="InterPro" id="IPR039859">
    <property type="entry name" value="PFA4/ZDH16/20/ERF2-like"/>
</dbReference>
<dbReference type="GO" id="GO:0005783">
    <property type="term" value="C:endoplasmic reticulum"/>
    <property type="evidence" value="ECO:0007669"/>
    <property type="project" value="TreeGrafter"/>
</dbReference>
<gene>
    <name evidence="13" type="primary">Contig13687.g14592</name>
    <name evidence="13" type="ORF">STYLEM_18154</name>
</gene>
<keyword evidence="6" id="KW-0564">Palmitate</keyword>
<evidence type="ECO:0000256" key="2">
    <source>
        <dbReference type="ARBA" id="ARBA00022679"/>
    </source>
</evidence>
<keyword evidence="5 10" id="KW-0472">Membrane</keyword>
<evidence type="ECO:0000256" key="9">
    <source>
        <dbReference type="ARBA" id="ARBA00048048"/>
    </source>
</evidence>
<dbReference type="InterPro" id="IPR001594">
    <property type="entry name" value="Palmitoyltrfase_DHHC"/>
</dbReference>
<comment type="subcellular location">
    <subcellularLocation>
        <location evidence="1">Endomembrane system</location>
        <topology evidence="1">Multi-pass membrane protein</topology>
    </subcellularLocation>
</comment>
<dbReference type="Proteomes" id="UP000039865">
    <property type="component" value="Unassembled WGS sequence"/>
</dbReference>
<comment type="catalytic activity">
    <reaction evidence="9 10">
        <text>L-cysteinyl-[protein] + hexadecanoyl-CoA = S-hexadecanoyl-L-cysteinyl-[protein] + CoA</text>
        <dbReference type="Rhea" id="RHEA:36683"/>
        <dbReference type="Rhea" id="RHEA-COMP:10131"/>
        <dbReference type="Rhea" id="RHEA-COMP:11032"/>
        <dbReference type="ChEBI" id="CHEBI:29950"/>
        <dbReference type="ChEBI" id="CHEBI:57287"/>
        <dbReference type="ChEBI" id="CHEBI:57379"/>
        <dbReference type="ChEBI" id="CHEBI:74151"/>
        <dbReference type="EC" id="2.3.1.225"/>
    </reaction>
</comment>
<evidence type="ECO:0000256" key="11">
    <source>
        <dbReference type="SAM" id="MobiDB-lite"/>
    </source>
</evidence>
<keyword evidence="3 10" id="KW-0812">Transmembrane</keyword>
<dbReference type="EC" id="2.3.1.225" evidence="10"/>
<feature type="transmembrane region" description="Helical" evidence="10">
    <location>
        <begin position="244"/>
        <end position="265"/>
    </location>
</feature>
<reference evidence="13 14" key="1">
    <citation type="submission" date="2014-06" db="EMBL/GenBank/DDBJ databases">
        <authorList>
            <person name="Swart Estienne"/>
        </authorList>
    </citation>
    <scope>NUCLEOTIDE SEQUENCE [LARGE SCALE GENOMIC DNA]</scope>
    <source>
        <strain evidence="13 14">130c</strain>
    </source>
</reference>